<evidence type="ECO:0000313" key="3">
    <source>
        <dbReference type="Proteomes" id="UP000319613"/>
    </source>
</evidence>
<gene>
    <name evidence="2" type="ORF">G01um101477_487</name>
</gene>
<comment type="caution">
    <text evidence="2">The sequence shown here is derived from an EMBL/GenBank/DDBJ whole genome shotgun (WGS) entry which is preliminary data.</text>
</comment>
<proteinExistence type="predicted"/>
<name>A0A554JAS9_9BACT</name>
<feature type="non-terminal residue" evidence="2">
    <location>
        <position position="152"/>
    </location>
</feature>
<protein>
    <submittedName>
        <fullName evidence="2">Uncharacterized protein</fullName>
    </submittedName>
</protein>
<sequence length="152" mass="15771">MNLTAIVLSALTFVSTLFGGFLALRFRDRLHLVMGFAAGVILGVWPGQSGEPVLPNCSAGVGGASSPPANGGSYSVGALAPGASQEIEIQFNVGNIPNSYTAQAYVIFGCDQSDYAWQNNLTGNVIGSISFGYLVKVDAWFETVAGDVCSRG</sequence>
<dbReference type="EMBL" id="VMFF01000046">
    <property type="protein sequence ID" value="TSC65434.1"/>
    <property type="molecule type" value="Genomic_DNA"/>
</dbReference>
<dbReference type="Proteomes" id="UP000319613">
    <property type="component" value="Unassembled WGS sequence"/>
</dbReference>
<evidence type="ECO:0000313" key="2">
    <source>
        <dbReference type="EMBL" id="TSC65434.1"/>
    </source>
</evidence>
<evidence type="ECO:0000256" key="1">
    <source>
        <dbReference type="SAM" id="Phobius"/>
    </source>
</evidence>
<organism evidence="2 3">
    <name type="scientific">Candidatus Doudnabacteria bacterium Gr01-1014_77</name>
    <dbReference type="NCBI Taxonomy" id="2017133"/>
    <lineage>
        <taxon>Bacteria</taxon>
        <taxon>Candidatus Doudnaibacteriota</taxon>
    </lineage>
</organism>
<dbReference type="AlphaFoldDB" id="A0A554JAS9"/>
<keyword evidence="1" id="KW-1133">Transmembrane helix</keyword>
<accession>A0A554JAS9</accession>
<reference evidence="2 3" key="1">
    <citation type="submission" date="2017-07" db="EMBL/GenBank/DDBJ databases">
        <title>Mechanisms for carbon and nitrogen cycling indicate functional differentiation within the Candidate Phyla Radiation.</title>
        <authorList>
            <person name="Danczak R.E."/>
            <person name="Johnston M.D."/>
            <person name="Kenah C."/>
            <person name="Slattery M."/>
            <person name="Wrighton K.C."/>
            <person name="Wilkins M.J."/>
        </authorList>
    </citation>
    <scope>NUCLEOTIDE SEQUENCE [LARGE SCALE GENOMIC DNA]</scope>
    <source>
        <strain evidence="2">Gr01-1014_77</strain>
    </source>
</reference>
<keyword evidence="1" id="KW-0812">Transmembrane</keyword>
<keyword evidence="1" id="KW-0472">Membrane</keyword>
<feature type="transmembrane region" description="Helical" evidence="1">
    <location>
        <begin position="6"/>
        <end position="24"/>
    </location>
</feature>